<organism evidence="1 2">
    <name type="scientific">Protaetiibacter larvae</name>
    <dbReference type="NCBI Taxonomy" id="2592654"/>
    <lineage>
        <taxon>Bacteria</taxon>
        <taxon>Bacillati</taxon>
        <taxon>Actinomycetota</taxon>
        <taxon>Actinomycetes</taxon>
        <taxon>Micrococcales</taxon>
        <taxon>Microbacteriaceae</taxon>
        <taxon>Protaetiibacter</taxon>
    </lineage>
</organism>
<reference evidence="1 2" key="1">
    <citation type="submission" date="2019-09" db="EMBL/GenBank/DDBJ databases">
        <title>Genome sequencing of strain KACC 19322.</title>
        <authorList>
            <person name="Heo J."/>
            <person name="Kim S.-J."/>
            <person name="Kim J.-S."/>
            <person name="Hong S.-B."/>
            <person name="Kwon S.-W."/>
        </authorList>
    </citation>
    <scope>NUCLEOTIDE SEQUENCE [LARGE SCALE GENOMIC DNA]</scope>
    <source>
        <strain evidence="1 2">KACC 19322</strain>
    </source>
</reference>
<dbReference type="GO" id="GO:0004658">
    <property type="term" value="F:propionyl-CoA carboxylase activity"/>
    <property type="evidence" value="ECO:0007669"/>
    <property type="project" value="InterPro"/>
</dbReference>
<dbReference type="KEGG" id="lyk:FLP23_00555"/>
<dbReference type="Pfam" id="PF13822">
    <property type="entry name" value="ACC_epsilon"/>
    <property type="match status" value="1"/>
</dbReference>
<gene>
    <name evidence="1" type="ORF">FLP23_00555</name>
</gene>
<dbReference type="Proteomes" id="UP000322159">
    <property type="component" value="Chromosome"/>
</dbReference>
<dbReference type="GO" id="GO:0003989">
    <property type="term" value="F:acetyl-CoA carboxylase activity"/>
    <property type="evidence" value="ECO:0007669"/>
    <property type="project" value="InterPro"/>
</dbReference>
<accession>A0A5C1Y5H2</accession>
<dbReference type="EMBL" id="CP043504">
    <property type="protein sequence ID" value="QEO08648.1"/>
    <property type="molecule type" value="Genomic_DNA"/>
</dbReference>
<evidence type="ECO:0000313" key="2">
    <source>
        <dbReference type="Proteomes" id="UP000322159"/>
    </source>
</evidence>
<proteinExistence type="predicted"/>
<evidence type="ECO:0000313" key="1">
    <source>
        <dbReference type="EMBL" id="QEO08648.1"/>
    </source>
</evidence>
<dbReference type="RefSeq" id="WP_149324081.1">
    <property type="nucleotide sequence ID" value="NZ_CP043504.1"/>
</dbReference>
<keyword evidence="2" id="KW-1185">Reference proteome</keyword>
<protein>
    <submittedName>
        <fullName evidence="1">Acyl-CoA carboxylase subunit epsilon</fullName>
    </submittedName>
</protein>
<dbReference type="InterPro" id="IPR032716">
    <property type="entry name" value="ACC_epsilon"/>
</dbReference>
<name>A0A5C1Y5H2_9MICO</name>
<sequence>MSAQQDEHPIDVRVVGGDPTAEELAAATAVLRASLDELAGLHRKARRAPTAWERGRRILREPLTRGGWNGWAS</sequence>
<dbReference type="AlphaFoldDB" id="A0A5C1Y5H2"/>
<dbReference type="OrthoDB" id="5124958at2"/>